<reference evidence="2" key="1">
    <citation type="submission" date="2021-02" db="EMBL/GenBank/DDBJ databases">
        <authorList>
            <person name="Dougan E. K."/>
            <person name="Rhodes N."/>
            <person name="Thang M."/>
            <person name="Chan C."/>
        </authorList>
    </citation>
    <scope>NUCLEOTIDE SEQUENCE</scope>
</reference>
<feature type="non-terminal residue" evidence="2">
    <location>
        <position position="1"/>
    </location>
</feature>
<comment type="caution">
    <text evidence="2">The sequence shown here is derived from an EMBL/GenBank/DDBJ whole genome shotgun (WGS) entry which is preliminary data.</text>
</comment>
<dbReference type="AlphaFoldDB" id="A0A812YK68"/>
<keyword evidence="3" id="KW-1185">Reference proteome</keyword>
<feature type="region of interest" description="Disordered" evidence="1">
    <location>
        <begin position="44"/>
        <end position="71"/>
    </location>
</feature>
<accession>A0A812YK68</accession>
<name>A0A812YK68_SYMPI</name>
<evidence type="ECO:0000313" key="2">
    <source>
        <dbReference type="EMBL" id="CAE7784478.1"/>
    </source>
</evidence>
<evidence type="ECO:0000313" key="3">
    <source>
        <dbReference type="Proteomes" id="UP000649617"/>
    </source>
</evidence>
<gene>
    <name evidence="2" type="ORF">SPIL2461_LOCUS23371</name>
</gene>
<dbReference type="EMBL" id="CAJNIZ010048198">
    <property type="protein sequence ID" value="CAE7784478.1"/>
    <property type="molecule type" value="Genomic_DNA"/>
</dbReference>
<protein>
    <submittedName>
        <fullName evidence="2">Uncharacterized protein</fullName>
    </submittedName>
</protein>
<evidence type="ECO:0000256" key="1">
    <source>
        <dbReference type="SAM" id="MobiDB-lite"/>
    </source>
</evidence>
<dbReference type="Proteomes" id="UP000649617">
    <property type="component" value="Unassembled WGS sequence"/>
</dbReference>
<sequence length="71" mass="8131">MYGLRSINNMYSEHAGQRSDFIIVGHPEFQQGKVRSTTRTFPSWDMRQIPSKPGHNMAKSRSIPALVRQLS</sequence>
<dbReference type="OrthoDB" id="448804at2759"/>
<proteinExistence type="predicted"/>
<organism evidence="2 3">
    <name type="scientific">Symbiodinium pilosum</name>
    <name type="common">Dinoflagellate</name>
    <dbReference type="NCBI Taxonomy" id="2952"/>
    <lineage>
        <taxon>Eukaryota</taxon>
        <taxon>Sar</taxon>
        <taxon>Alveolata</taxon>
        <taxon>Dinophyceae</taxon>
        <taxon>Suessiales</taxon>
        <taxon>Symbiodiniaceae</taxon>
        <taxon>Symbiodinium</taxon>
    </lineage>
</organism>